<accession>A0A4Y6U7U3</accession>
<reference evidence="3 4" key="1">
    <citation type="submission" date="2019-03" db="EMBL/GenBank/DDBJ databases">
        <title>The complete genome sequence of Swingsia_sp. F3b2 LMG30590(T).</title>
        <authorList>
            <person name="Chua K.-O."/>
            <person name="Chan K.-G."/>
            <person name="See-Too W.-S."/>
        </authorList>
    </citation>
    <scope>NUCLEOTIDE SEQUENCE [LARGE SCALE GENOMIC DNA]</scope>
    <source>
        <strain evidence="3 4">F3b2</strain>
    </source>
</reference>
<evidence type="ECO:0008006" key="5">
    <source>
        <dbReference type="Google" id="ProtNLM"/>
    </source>
</evidence>
<evidence type="ECO:0000313" key="4">
    <source>
        <dbReference type="Proteomes" id="UP000318709"/>
    </source>
</evidence>
<dbReference type="EMBL" id="CP038231">
    <property type="protein sequence ID" value="QDH13489.1"/>
    <property type="molecule type" value="Genomic_DNA"/>
</dbReference>
<dbReference type="AlphaFoldDB" id="A0A4Y6U7U3"/>
<dbReference type="KEGG" id="swf:E3E12_03940"/>
<keyword evidence="4" id="KW-1185">Reference proteome</keyword>
<gene>
    <name evidence="3" type="ORF">E3E12_03940</name>
</gene>
<keyword evidence="2" id="KW-0812">Transmembrane</keyword>
<sequence length="159" mass="16686">MRGAGGGFVDTAKRAALTSNVGNATGALLVTFRTRGPEAQMAESGKDPNSLSFEARLAAAERRHKPPEPARAEKNHHSSNGFGMAMRVASDLLGGILTGAGIGYGLDWFAGTKPAFLIAFTLLGFGAGMMNVWRIVSAPPREEGADDRNGSGKRGQRKD</sequence>
<feature type="transmembrane region" description="Helical" evidence="2">
    <location>
        <begin position="92"/>
        <end position="109"/>
    </location>
</feature>
<protein>
    <recommendedName>
        <fullName evidence="5">ATP synthase protein I</fullName>
    </recommendedName>
</protein>
<evidence type="ECO:0000256" key="2">
    <source>
        <dbReference type="SAM" id="Phobius"/>
    </source>
</evidence>
<feature type="transmembrane region" description="Helical" evidence="2">
    <location>
        <begin position="115"/>
        <end position="133"/>
    </location>
</feature>
<feature type="region of interest" description="Disordered" evidence="1">
    <location>
        <begin position="60"/>
        <end position="79"/>
    </location>
</feature>
<dbReference type="InterPro" id="IPR032820">
    <property type="entry name" value="ATPase_put"/>
</dbReference>
<dbReference type="Pfam" id="PF09527">
    <property type="entry name" value="ATPase_gene1"/>
    <property type="match status" value="1"/>
</dbReference>
<feature type="region of interest" description="Disordered" evidence="1">
    <location>
        <begin position="139"/>
        <end position="159"/>
    </location>
</feature>
<evidence type="ECO:0000256" key="1">
    <source>
        <dbReference type="SAM" id="MobiDB-lite"/>
    </source>
</evidence>
<evidence type="ECO:0000313" key="3">
    <source>
        <dbReference type="EMBL" id="QDH13489.1"/>
    </source>
</evidence>
<feature type="compositionally biased region" description="Basic and acidic residues" evidence="1">
    <location>
        <begin position="66"/>
        <end position="76"/>
    </location>
</feature>
<feature type="compositionally biased region" description="Basic and acidic residues" evidence="1">
    <location>
        <begin position="140"/>
        <end position="150"/>
    </location>
</feature>
<dbReference type="Proteomes" id="UP000318709">
    <property type="component" value="Chromosome"/>
</dbReference>
<proteinExistence type="predicted"/>
<keyword evidence="2" id="KW-0472">Membrane</keyword>
<dbReference type="OrthoDB" id="15401at2"/>
<keyword evidence="2" id="KW-1133">Transmembrane helix</keyword>
<name>A0A4Y6U7U3_9PROT</name>
<organism evidence="3 4">
    <name type="scientific">Formicincola oecophyllae</name>
    <dbReference type="NCBI Taxonomy" id="2558361"/>
    <lineage>
        <taxon>Bacteria</taxon>
        <taxon>Pseudomonadati</taxon>
        <taxon>Pseudomonadota</taxon>
        <taxon>Alphaproteobacteria</taxon>
        <taxon>Acetobacterales</taxon>
        <taxon>Acetobacteraceae</taxon>
        <taxon>Formicincola</taxon>
    </lineage>
</organism>